<dbReference type="Pfam" id="PF00583">
    <property type="entry name" value="Acetyltransf_1"/>
    <property type="match status" value="1"/>
</dbReference>
<dbReference type="InterPro" id="IPR000182">
    <property type="entry name" value="GNAT_dom"/>
</dbReference>
<accession>A0A240AD09</accession>
<dbReference type="OrthoDB" id="119498at2"/>
<dbReference type="KEGG" id="sste:SAMEA4384403_2427"/>
<dbReference type="SUPFAM" id="SSF55729">
    <property type="entry name" value="Acyl-CoA N-acyltransferases (Nat)"/>
    <property type="match status" value="1"/>
</dbReference>
<keyword evidence="2" id="KW-0012">Acyltransferase</keyword>
<evidence type="ECO:0000256" key="2">
    <source>
        <dbReference type="ARBA" id="ARBA00023315"/>
    </source>
</evidence>
<dbReference type="EMBL" id="LT906462">
    <property type="protein sequence ID" value="SNV81277.1"/>
    <property type="molecule type" value="Genomic_DNA"/>
</dbReference>
<keyword evidence="1 4" id="KW-0808">Transferase</keyword>
<keyword evidence="5" id="KW-1185">Reference proteome</keyword>
<protein>
    <submittedName>
        <fullName evidence="4">Predicted acetyltransferase involved in intracellular survival and related acetyltransferases</fullName>
    </submittedName>
</protein>
<dbReference type="Gene3D" id="3.40.630.30">
    <property type="match status" value="1"/>
</dbReference>
<dbReference type="AlphaFoldDB" id="A0A240AD09"/>
<sequence>MNVRLATLEDIPTLVELRKSQLIDEGSIPTPNIDKELETFFLDMLTNQSLYQLLAVDNDSIIASGAIVYYPFPPSFSNPSGERAYVTNIYTHPNYRRRGISQAILNLLIENAKSRNIKKIFLAASTLGKPVYEKVGFEEAPEWMEINYDV</sequence>
<dbReference type="InterPro" id="IPR050832">
    <property type="entry name" value="Bact_Acetyltransf"/>
</dbReference>
<name>A0A240AD09_9STAP</name>
<evidence type="ECO:0000313" key="4">
    <source>
        <dbReference type="EMBL" id="SNV81277.1"/>
    </source>
</evidence>
<proteinExistence type="predicted"/>
<gene>
    <name evidence="4" type="ORF">SAMEA4384403_02427</name>
</gene>
<evidence type="ECO:0000259" key="3">
    <source>
        <dbReference type="PROSITE" id="PS51186"/>
    </source>
</evidence>
<evidence type="ECO:0000256" key="1">
    <source>
        <dbReference type="ARBA" id="ARBA00022679"/>
    </source>
</evidence>
<dbReference type="PANTHER" id="PTHR43877:SF1">
    <property type="entry name" value="ACETYLTRANSFERASE"/>
    <property type="match status" value="1"/>
</dbReference>
<dbReference type="Proteomes" id="UP000242084">
    <property type="component" value="Chromosome 1"/>
</dbReference>
<organism evidence="4 5">
    <name type="scientific">Mammaliicoccus stepanovicii</name>
    <dbReference type="NCBI Taxonomy" id="643214"/>
    <lineage>
        <taxon>Bacteria</taxon>
        <taxon>Bacillati</taxon>
        <taxon>Bacillota</taxon>
        <taxon>Bacilli</taxon>
        <taxon>Bacillales</taxon>
        <taxon>Staphylococcaceae</taxon>
        <taxon>Mammaliicoccus</taxon>
    </lineage>
</organism>
<dbReference type="InterPro" id="IPR016181">
    <property type="entry name" value="Acyl_CoA_acyltransferase"/>
</dbReference>
<feature type="domain" description="N-acetyltransferase" evidence="3">
    <location>
        <begin position="1"/>
        <end position="150"/>
    </location>
</feature>
<dbReference type="PROSITE" id="PS51186">
    <property type="entry name" value="GNAT"/>
    <property type="match status" value="1"/>
</dbReference>
<dbReference type="PANTHER" id="PTHR43877">
    <property type="entry name" value="AMINOALKYLPHOSPHONATE N-ACETYLTRANSFERASE-RELATED-RELATED"/>
    <property type="match status" value="1"/>
</dbReference>
<dbReference type="GO" id="GO:0016747">
    <property type="term" value="F:acyltransferase activity, transferring groups other than amino-acyl groups"/>
    <property type="evidence" value="ECO:0007669"/>
    <property type="project" value="InterPro"/>
</dbReference>
<evidence type="ECO:0000313" key="5">
    <source>
        <dbReference type="Proteomes" id="UP000242084"/>
    </source>
</evidence>
<dbReference type="CDD" id="cd04301">
    <property type="entry name" value="NAT_SF"/>
    <property type="match status" value="1"/>
</dbReference>
<reference evidence="4 5" key="1">
    <citation type="submission" date="2017-06" db="EMBL/GenBank/DDBJ databases">
        <authorList>
            <consortium name="Pathogen Informatics"/>
        </authorList>
    </citation>
    <scope>NUCLEOTIDE SEQUENCE [LARGE SCALE GENOMIC DNA]</scope>
    <source>
        <strain evidence="4 5">NCTC13839</strain>
    </source>
</reference>
<dbReference type="RefSeq" id="WP_095089916.1">
    <property type="nucleotide sequence ID" value="NZ_BMDM01000010.1"/>
</dbReference>